<dbReference type="PANTHER" id="PTHR43745:SF2">
    <property type="entry name" value="NITROREDUCTASE MJ1384-RELATED"/>
    <property type="match status" value="1"/>
</dbReference>
<comment type="caution">
    <text evidence="2">The sequence shown here is derived from an EMBL/GenBank/DDBJ whole genome shotgun (WGS) entry which is preliminary data.</text>
</comment>
<dbReference type="PANTHER" id="PTHR43745">
    <property type="entry name" value="NITROREDUCTASE MJ1384-RELATED"/>
    <property type="match status" value="1"/>
</dbReference>
<keyword evidence="3" id="KW-1185">Reference proteome</keyword>
<dbReference type="InterPro" id="IPR052544">
    <property type="entry name" value="Bacteriocin_Proc_Enz"/>
</dbReference>
<evidence type="ECO:0000313" key="2">
    <source>
        <dbReference type="EMBL" id="GIO46300.1"/>
    </source>
</evidence>
<dbReference type="AlphaFoldDB" id="A0A920CPF8"/>
<evidence type="ECO:0000259" key="1">
    <source>
        <dbReference type="Pfam" id="PF00881"/>
    </source>
</evidence>
<dbReference type="Pfam" id="PF00881">
    <property type="entry name" value="Nitroreductase"/>
    <property type="match status" value="1"/>
</dbReference>
<reference evidence="2 3" key="1">
    <citation type="submission" date="2021-03" db="EMBL/GenBank/DDBJ databases">
        <title>Antimicrobial resistance genes in bacteria isolated from Japanese honey, and their potential for conferring macrolide and lincosamide resistance in the American foulbrood pathogen Paenibacillus larvae.</title>
        <authorList>
            <person name="Okamoto M."/>
            <person name="Kumagai M."/>
            <person name="Kanamori H."/>
            <person name="Takamatsu D."/>
        </authorList>
    </citation>
    <scope>NUCLEOTIDE SEQUENCE [LARGE SCALE GENOMIC DNA]</scope>
    <source>
        <strain evidence="2 3">J34TS1</strain>
    </source>
</reference>
<name>A0A920CPF8_9BACL</name>
<proteinExistence type="predicted"/>
<dbReference type="RefSeq" id="WP_212977342.1">
    <property type="nucleotide sequence ID" value="NZ_AP025343.1"/>
</dbReference>
<dbReference type="GO" id="GO:0008641">
    <property type="term" value="F:ubiquitin-like modifier activating enzyme activity"/>
    <property type="evidence" value="ECO:0007669"/>
    <property type="project" value="InterPro"/>
</dbReference>
<evidence type="ECO:0000313" key="3">
    <source>
        <dbReference type="Proteomes" id="UP000682811"/>
    </source>
</evidence>
<organism evidence="2 3">
    <name type="scientific">Paenibacillus azoreducens</name>
    <dbReference type="NCBI Taxonomy" id="116718"/>
    <lineage>
        <taxon>Bacteria</taxon>
        <taxon>Bacillati</taxon>
        <taxon>Bacillota</taxon>
        <taxon>Bacilli</taxon>
        <taxon>Bacillales</taxon>
        <taxon>Paenibacillaceae</taxon>
        <taxon>Paenibacillus</taxon>
    </lineage>
</organism>
<dbReference type="Gene3D" id="3.40.109.10">
    <property type="entry name" value="NADH Oxidase"/>
    <property type="match status" value="1"/>
</dbReference>
<dbReference type="SUPFAM" id="SSF69572">
    <property type="entry name" value="Activating enzymes of the ubiquitin-like proteins"/>
    <property type="match status" value="1"/>
</dbReference>
<dbReference type="InterPro" id="IPR020051">
    <property type="entry name" value="SagB-type_dehydrogenase"/>
</dbReference>
<gene>
    <name evidence="2" type="ORF">J34TS1_10650</name>
</gene>
<dbReference type="NCBIfam" id="TIGR03605">
    <property type="entry name" value="antibiot_sagB"/>
    <property type="match status" value="1"/>
</dbReference>
<dbReference type="Gene3D" id="3.40.50.720">
    <property type="entry name" value="NAD(P)-binding Rossmann-like Domain"/>
    <property type="match status" value="1"/>
</dbReference>
<dbReference type="InterPro" id="IPR000415">
    <property type="entry name" value="Nitroreductase-like"/>
</dbReference>
<protein>
    <recommendedName>
        <fullName evidence="1">Nitroreductase domain-containing protein</fullName>
    </recommendedName>
</protein>
<dbReference type="InterPro" id="IPR029479">
    <property type="entry name" value="Nitroreductase"/>
</dbReference>
<sequence length="578" mass="63605">MDSRITVSRMGRIVQQDPQFHLPNLPRFPSAFAVIPTSDVVIVHGGEELAVFRGRARDVLNRLLPMLDGTRDIGQICGSFREFSSQAVIDCIALLYMRGLLEDAAADGTWDLSSLDQETVFYFQRQLDSTRIHASSLQGIKKLKETHLGVYTNISDSYLLREGLLQAGIGEVSLQDFGVDIRLTNETFVLAAVNGNLSELEIRRLADVCARQEIPWLLSLTCGHMGMLGPYFERSETACYGCFEELLQGMADFTGDTPSLVHDIDMWIQYTILEVCNFLSGLGPAITGMDFMVLNLADWHGYKRRVPKRPGCPHCLPMADVKPGLPPLPMQFEYEVHFPSGHLSTPKAHQAHYKPSNLALAQVFKTYADIPAIPLGERKIPKGEGRTVCEMIYHPLQEQGEAELSLDYLSSILLCGTGIRGTLQLSEAGETKVQRYAPTGGNLGSVQIYIISFGVRDLAAGIYYYHPWQHTLSALVSIGEPSAVNQAVTGTSDSLPDAIIVTTGALERVQAKYSAFAFRVIHLDAGVALAQMQLAAAACGIAFRPLSEWREAKLVDLLQIEPMQEPITGVYMLGRGAI</sequence>
<dbReference type="SUPFAM" id="SSF55469">
    <property type="entry name" value="FMN-dependent nitroreductase-like"/>
    <property type="match status" value="1"/>
</dbReference>
<dbReference type="Proteomes" id="UP000682811">
    <property type="component" value="Unassembled WGS sequence"/>
</dbReference>
<accession>A0A920CPF8</accession>
<dbReference type="GO" id="GO:0016491">
    <property type="term" value="F:oxidoreductase activity"/>
    <property type="evidence" value="ECO:0007669"/>
    <property type="project" value="InterPro"/>
</dbReference>
<feature type="domain" description="Nitroreductase" evidence="1">
    <location>
        <begin position="424"/>
        <end position="574"/>
    </location>
</feature>
<dbReference type="EMBL" id="BORT01000003">
    <property type="protein sequence ID" value="GIO46300.1"/>
    <property type="molecule type" value="Genomic_DNA"/>
</dbReference>
<dbReference type="InterPro" id="IPR035985">
    <property type="entry name" value="Ubiquitin-activating_enz"/>
</dbReference>